<reference evidence="5 6" key="1">
    <citation type="journal article" date="2014" name="PLoS ONE">
        <title>The first complete genome sequence of the class fimbriimonadia in the phylum armatimonadetes.</title>
        <authorList>
            <person name="Hu Z.Y."/>
            <person name="Wang Y.Z."/>
            <person name="Im W.T."/>
            <person name="Wang S.Y."/>
            <person name="Zhao G.P."/>
            <person name="Zheng H.J."/>
            <person name="Quan Z.X."/>
        </authorList>
    </citation>
    <scope>NUCLEOTIDE SEQUENCE [LARGE SCALE GENOMIC DNA]</scope>
    <source>
        <strain evidence="5">Gsoil 348</strain>
    </source>
</reference>
<evidence type="ECO:0000256" key="1">
    <source>
        <dbReference type="ARBA" id="ARBA00005568"/>
    </source>
</evidence>
<dbReference type="InterPro" id="IPR015813">
    <property type="entry name" value="Pyrv/PenolPyrv_kinase-like_dom"/>
</dbReference>
<dbReference type="GO" id="GO:0005737">
    <property type="term" value="C:cytoplasm"/>
    <property type="evidence" value="ECO:0007669"/>
    <property type="project" value="TreeGrafter"/>
</dbReference>
<name>A0A068NRM2_FIMGI</name>
<protein>
    <submittedName>
        <fullName evidence="5">2-dehydro-3-deoxyglucarate aldolase</fullName>
    </submittedName>
</protein>
<dbReference type="Proteomes" id="UP000027982">
    <property type="component" value="Chromosome"/>
</dbReference>
<dbReference type="EMBL" id="CP007139">
    <property type="protein sequence ID" value="AIE86012.1"/>
    <property type="molecule type" value="Genomic_DNA"/>
</dbReference>
<dbReference type="HOGENOM" id="CLU_059964_3_2_0"/>
<dbReference type="PANTHER" id="PTHR30502:SF0">
    <property type="entry name" value="PHOSPHOENOLPYRUVATE CARBOXYLASE FAMILY PROTEIN"/>
    <property type="match status" value="1"/>
</dbReference>
<dbReference type="OrthoDB" id="86160at2"/>
<dbReference type="AlphaFoldDB" id="A0A068NRM2"/>
<evidence type="ECO:0000259" key="4">
    <source>
        <dbReference type="Pfam" id="PF03328"/>
    </source>
</evidence>
<dbReference type="KEGG" id="fgi:OP10G_2644"/>
<gene>
    <name evidence="5" type="ORF">OP10G_2644</name>
</gene>
<dbReference type="STRING" id="661478.OP10G_2644"/>
<evidence type="ECO:0000313" key="6">
    <source>
        <dbReference type="Proteomes" id="UP000027982"/>
    </source>
</evidence>
<dbReference type="SUPFAM" id="SSF51621">
    <property type="entry name" value="Phosphoenolpyruvate/pyruvate domain"/>
    <property type="match status" value="1"/>
</dbReference>
<evidence type="ECO:0000256" key="2">
    <source>
        <dbReference type="ARBA" id="ARBA00022723"/>
    </source>
</evidence>
<dbReference type="InterPro" id="IPR040442">
    <property type="entry name" value="Pyrv_kinase-like_dom_sf"/>
</dbReference>
<dbReference type="InterPro" id="IPR005000">
    <property type="entry name" value="Aldolase/citrate-lyase_domain"/>
</dbReference>
<dbReference type="GO" id="GO:0016832">
    <property type="term" value="F:aldehyde-lyase activity"/>
    <property type="evidence" value="ECO:0007669"/>
    <property type="project" value="TreeGrafter"/>
</dbReference>
<accession>A0A068NRM2</accession>
<dbReference type="PANTHER" id="PTHR30502">
    <property type="entry name" value="2-KETO-3-DEOXY-L-RHAMNONATE ALDOLASE"/>
    <property type="match status" value="1"/>
</dbReference>
<evidence type="ECO:0000256" key="3">
    <source>
        <dbReference type="ARBA" id="ARBA00023239"/>
    </source>
</evidence>
<sequence length="264" mass="27988">MRNNSVKAALKEGRAQVGTWLSLASPIAARYMARTGFHWLTLDIEHSPVNWESASLIFGAIADAGGVPLARVPGITVENVKRCLDAGAYGIVFPMCNSVEEAELAVAACKYPPNGQRSVGGGFHALNFGASPAEYYRRANDEILVVIQAEHVLAVERADQILAVPGIDAVFVGPNDLLSSMAKTPAMDSDDPAFVDALRHVRETAVKHGVAPGLHTASAAVANQRIAEGWQFVAISSELGFMLHSAADTVSTTIGQQHTAAARY</sequence>
<dbReference type="Gene3D" id="3.20.20.60">
    <property type="entry name" value="Phosphoenolpyruvate-binding domains"/>
    <property type="match status" value="1"/>
</dbReference>
<dbReference type="Pfam" id="PF03328">
    <property type="entry name" value="HpcH_HpaI"/>
    <property type="match status" value="1"/>
</dbReference>
<dbReference type="RefSeq" id="WP_025225442.1">
    <property type="nucleotide sequence ID" value="NZ_CP007139.1"/>
</dbReference>
<comment type="similarity">
    <text evidence="1">Belongs to the HpcH/HpaI aldolase family.</text>
</comment>
<organism evidence="5 6">
    <name type="scientific">Fimbriimonas ginsengisoli Gsoil 348</name>
    <dbReference type="NCBI Taxonomy" id="661478"/>
    <lineage>
        <taxon>Bacteria</taxon>
        <taxon>Bacillati</taxon>
        <taxon>Armatimonadota</taxon>
        <taxon>Fimbriimonadia</taxon>
        <taxon>Fimbriimonadales</taxon>
        <taxon>Fimbriimonadaceae</taxon>
        <taxon>Fimbriimonas</taxon>
    </lineage>
</organism>
<proteinExistence type="inferred from homology"/>
<dbReference type="GO" id="GO:0046872">
    <property type="term" value="F:metal ion binding"/>
    <property type="evidence" value="ECO:0007669"/>
    <property type="project" value="UniProtKB-KW"/>
</dbReference>
<evidence type="ECO:0000313" key="5">
    <source>
        <dbReference type="EMBL" id="AIE86012.1"/>
    </source>
</evidence>
<dbReference type="InterPro" id="IPR050251">
    <property type="entry name" value="HpcH-HpaI_aldolase"/>
</dbReference>
<dbReference type="eggNOG" id="COG3836">
    <property type="taxonomic scope" value="Bacteria"/>
</dbReference>
<keyword evidence="6" id="KW-1185">Reference proteome</keyword>
<keyword evidence="2" id="KW-0479">Metal-binding</keyword>
<feature type="domain" description="HpcH/HpaI aldolase/citrate lyase" evidence="4">
    <location>
        <begin position="16"/>
        <end position="244"/>
    </location>
</feature>
<keyword evidence="3" id="KW-0456">Lyase</keyword>